<protein>
    <submittedName>
        <fullName evidence="2">Uncharacterized protein</fullName>
    </submittedName>
</protein>
<organism evidence="2">
    <name type="scientific">Bionectria ochroleuca</name>
    <name type="common">Gliocladium roseum</name>
    <dbReference type="NCBI Taxonomy" id="29856"/>
    <lineage>
        <taxon>Eukaryota</taxon>
        <taxon>Fungi</taxon>
        <taxon>Dikarya</taxon>
        <taxon>Ascomycota</taxon>
        <taxon>Pezizomycotina</taxon>
        <taxon>Sordariomycetes</taxon>
        <taxon>Hypocreomycetidae</taxon>
        <taxon>Hypocreales</taxon>
        <taxon>Bionectriaceae</taxon>
        <taxon>Clonostachys</taxon>
    </lineage>
</organism>
<evidence type="ECO:0000256" key="1">
    <source>
        <dbReference type="SAM" id="Phobius"/>
    </source>
</evidence>
<dbReference type="EMBL" id="CDPU01000036">
    <property type="protein sequence ID" value="CEO53551.1"/>
    <property type="molecule type" value="Genomic_DNA"/>
</dbReference>
<feature type="transmembrane region" description="Helical" evidence="1">
    <location>
        <begin position="92"/>
        <end position="111"/>
    </location>
</feature>
<evidence type="ECO:0000313" key="2">
    <source>
        <dbReference type="EMBL" id="CEO53551.1"/>
    </source>
</evidence>
<reference evidence="2" key="1">
    <citation type="submission" date="2015-01" db="EMBL/GenBank/DDBJ databases">
        <authorList>
            <person name="Durling Mikael"/>
        </authorList>
    </citation>
    <scope>NUCLEOTIDE SEQUENCE</scope>
</reference>
<gene>
    <name evidence="2" type="ORF">BN869_000009609_1</name>
</gene>
<name>A0A0B7KFP5_BIOOC</name>
<accession>A0A0B7KFP5</accession>
<proteinExistence type="predicted"/>
<keyword evidence="1" id="KW-1133">Transmembrane helix</keyword>
<keyword evidence="1" id="KW-0472">Membrane</keyword>
<keyword evidence="1" id="KW-0812">Transmembrane</keyword>
<sequence length="113" mass="12862">MRCHDWVAADAEKYHITRFGGTHNHQPPVPDSADHLEHEDADLLDAECICKSKRSHSTSAAHWSPYLLSCRSFWIAPVIEDKPRYWFRYSPLLVLTLLHVMGEFGLMVIGACG</sequence>
<dbReference type="AlphaFoldDB" id="A0A0B7KFP5"/>